<evidence type="ECO:0000256" key="1">
    <source>
        <dbReference type="SAM" id="SignalP"/>
    </source>
</evidence>
<dbReference type="Pfam" id="PF09673">
    <property type="entry name" value="TrbC_Ftype"/>
    <property type="match status" value="1"/>
</dbReference>
<accession>A0A0F3MA30</accession>
<dbReference type="AlphaFoldDB" id="A0A0F3MA30"/>
<sequence length="84" mass="9674">MVIRVMMLMVLLFVNNANANVFFLDKQKTFIFVSFSMSDEALKSYFAESQKAGAQLIMRGLINNSFTQTKNKTMELGISFRYRS</sequence>
<dbReference type="Proteomes" id="UP000033769">
    <property type="component" value="Unassembled WGS sequence"/>
</dbReference>
<dbReference type="PATRIC" id="fig|1359184.3.peg.1130"/>
<feature type="signal peptide" evidence="1">
    <location>
        <begin position="1"/>
        <end position="19"/>
    </location>
</feature>
<comment type="caution">
    <text evidence="2">The sequence shown here is derived from an EMBL/GenBank/DDBJ whole genome shotgun (WGS) entry which is preliminary data.</text>
</comment>
<feature type="chain" id="PRO_5002464592" evidence="1">
    <location>
        <begin position="20"/>
        <end position="84"/>
    </location>
</feature>
<dbReference type="EMBL" id="LANO01000025">
    <property type="protein sequence ID" value="KJV52342.1"/>
    <property type="molecule type" value="Genomic_DNA"/>
</dbReference>
<dbReference type="InterPro" id="IPR019106">
    <property type="entry name" value="T4SS_TrbC"/>
</dbReference>
<reference evidence="2 3" key="1">
    <citation type="submission" date="2015-02" db="EMBL/GenBank/DDBJ databases">
        <title>Genome Sequencing of Rickettsiales.</title>
        <authorList>
            <person name="Daugherty S.C."/>
            <person name="Su Q."/>
            <person name="Abolude K."/>
            <person name="Beier-Sexton M."/>
            <person name="Carlyon J.A."/>
            <person name="Carter R."/>
            <person name="Day N.P."/>
            <person name="Dumler S.J."/>
            <person name="Dyachenko V."/>
            <person name="Godinez A."/>
            <person name="Kurtti T.J."/>
            <person name="Lichay M."/>
            <person name="Mullins K.E."/>
            <person name="Ott S."/>
            <person name="Pappas-Brown V."/>
            <person name="Paris D.H."/>
            <person name="Patel P."/>
            <person name="Richards A.L."/>
            <person name="Sadzewicz L."/>
            <person name="Sears K."/>
            <person name="Seidman D."/>
            <person name="Sengamalay N."/>
            <person name="Stenos J."/>
            <person name="Tallon L.J."/>
            <person name="Vincent G."/>
            <person name="Fraser C.M."/>
            <person name="Munderloh U."/>
            <person name="Dunning-Hotopp J.C."/>
        </authorList>
    </citation>
    <scope>NUCLEOTIDE SEQUENCE [LARGE SCALE GENOMIC DNA]</scope>
    <source>
        <strain evidence="2 3">Gilliam</strain>
    </source>
</reference>
<gene>
    <name evidence="2" type="ORF">OTSGILL_1594</name>
</gene>
<organism evidence="2 3">
    <name type="scientific">Orientia tsutsugamushi str. Gilliam</name>
    <dbReference type="NCBI Taxonomy" id="1359184"/>
    <lineage>
        <taxon>Bacteria</taxon>
        <taxon>Pseudomonadati</taxon>
        <taxon>Pseudomonadota</taxon>
        <taxon>Alphaproteobacteria</taxon>
        <taxon>Rickettsiales</taxon>
        <taxon>Rickettsiaceae</taxon>
        <taxon>Rickettsieae</taxon>
        <taxon>Orientia</taxon>
    </lineage>
</organism>
<name>A0A0F3MA30_ORITS</name>
<protein>
    <submittedName>
        <fullName evidence="2">Type-F conjugative transfer system pilin assembly family protein</fullName>
    </submittedName>
</protein>
<proteinExistence type="predicted"/>
<keyword evidence="1" id="KW-0732">Signal</keyword>
<evidence type="ECO:0000313" key="3">
    <source>
        <dbReference type="Proteomes" id="UP000033769"/>
    </source>
</evidence>
<evidence type="ECO:0000313" key="2">
    <source>
        <dbReference type="EMBL" id="KJV52342.1"/>
    </source>
</evidence>